<proteinExistence type="predicted"/>
<dbReference type="OrthoDB" id="5148951at2"/>
<evidence type="ECO:0000313" key="2">
    <source>
        <dbReference type="Proteomes" id="UP000033393"/>
    </source>
</evidence>
<dbReference type="Proteomes" id="UP000033393">
    <property type="component" value="Unassembled WGS sequence"/>
</dbReference>
<dbReference type="EMBL" id="JYJG01000117">
    <property type="protein sequence ID" value="KJK48094.1"/>
    <property type="molecule type" value="Genomic_DNA"/>
</dbReference>
<dbReference type="PATRIC" id="fig|68170.10.peg.4519"/>
<sequence length="164" mass="18011">MHELPWRTGLSFQPWTYGAGHSQLRMFARTGPEFAGVMLLFEGTKLIKLAQSSGSSRVLDDGRLIMSTYYKKHLAGLPAPVRQPPRELDGAEVVQFALVGPAQRRRGNSPATAFAVTGSGQSTRLLQCDDDWNVLASSTHAGVFKAMRQAATEFEALEFLDVTR</sequence>
<keyword evidence="2" id="KW-1185">Reference proteome</keyword>
<name>A0A0F0GXA7_LENAE</name>
<reference evidence="1 2" key="1">
    <citation type="submission" date="2015-02" db="EMBL/GenBank/DDBJ databases">
        <authorList>
            <person name="Ju K.-S."/>
            <person name="Doroghazi J.R."/>
            <person name="Metcalf W."/>
        </authorList>
    </citation>
    <scope>NUCLEOTIDE SEQUENCE [LARGE SCALE GENOMIC DNA]</scope>
    <source>
        <strain evidence="1 2">NRRL B-16140</strain>
    </source>
</reference>
<dbReference type="RefSeq" id="WP_045312728.1">
    <property type="nucleotide sequence ID" value="NZ_JYJG01000117.1"/>
</dbReference>
<organism evidence="1 2">
    <name type="scientific">Lentzea aerocolonigenes</name>
    <name type="common">Lechevalieria aerocolonigenes</name>
    <name type="synonym">Saccharothrix aerocolonigenes</name>
    <dbReference type="NCBI Taxonomy" id="68170"/>
    <lineage>
        <taxon>Bacteria</taxon>
        <taxon>Bacillati</taxon>
        <taxon>Actinomycetota</taxon>
        <taxon>Actinomycetes</taxon>
        <taxon>Pseudonocardiales</taxon>
        <taxon>Pseudonocardiaceae</taxon>
        <taxon>Lentzea</taxon>
    </lineage>
</organism>
<protein>
    <submittedName>
        <fullName evidence="1">Uncharacterized protein</fullName>
    </submittedName>
</protein>
<accession>A0A0F0GXA7</accession>
<evidence type="ECO:0000313" key="1">
    <source>
        <dbReference type="EMBL" id="KJK48094.1"/>
    </source>
</evidence>
<dbReference type="AlphaFoldDB" id="A0A0F0GXA7"/>
<gene>
    <name evidence="1" type="ORF">UK23_18090</name>
</gene>
<comment type="caution">
    <text evidence="1">The sequence shown here is derived from an EMBL/GenBank/DDBJ whole genome shotgun (WGS) entry which is preliminary data.</text>
</comment>